<dbReference type="EMBL" id="AAAKQF010000008">
    <property type="protein sequence ID" value="EAC9040880.1"/>
    <property type="molecule type" value="Genomic_DNA"/>
</dbReference>
<evidence type="ECO:0000313" key="20">
    <source>
        <dbReference type="EMBL" id="HAJ9594503.1"/>
    </source>
</evidence>
<evidence type="ECO:0000313" key="3">
    <source>
        <dbReference type="EMBL" id="EAE1340025.1"/>
    </source>
</evidence>
<evidence type="ECO:0000313" key="5">
    <source>
        <dbReference type="EMBL" id="EAE4942719.1"/>
    </source>
</evidence>
<dbReference type="EMBL" id="AABFVG010000048">
    <property type="protein sequence ID" value="EAH2283604.1"/>
    <property type="molecule type" value="Genomic_DNA"/>
</dbReference>
<dbReference type="EMBL" id="AAAQQZ010000008">
    <property type="protein sequence ID" value="EAE1340025.1"/>
    <property type="molecule type" value="Genomic_DNA"/>
</dbReference>
<dbReference type="EMBL" id="AABFVG010000008">
    <property type="protein sequence ID" value="EAH2282789.1"/>
    <property type="molecule type" value="Genomic_DNA"/>
</dbReference>
<evidence type="ECO:0000313" key="8">
    <source>
        <dbReference type="EMBL" id="EAG0868893.1"/>
    </source>
</evidence>
<evidence type="ECO:0000313" key="13">
    <source>
        <dbReference type="EMBL" id="EAH3294988.1"/>
    </source>
</evidence>
<dbReference type="EMBL" id="AANDQG010000032">
    <property type="protein sequence ID" value="EDN9631007.1"/>
    <property type="molecule type" value="Genomic_DNA"/>
</dbReference>
<dbReference type="EMBL" id="AABGHY010000048">
    <property type="protein sequence ID" value="EAH3295968.1"/>
    <property type="molecule type" value="Genomic_DNA"/>
</dbReference>
<dbReference type="EMBL" id="AABAGT010000015">
    <property type="protein sequence ID" value="EAG0867701.1"/>
    <property type="molecule type" value="Genomic_DNA"/>
</dbReference>
<dbReference type="Proteomes" id="UP000379076">
    <property type="component" value="Unassembled WGS sequence"/>
</dbReference>
<evidence type="ECO:0000313" key="27">
    <source>
        <dbReference type="Proteomes" id="UP000427828"/>
    </source>
</evidence>
<dbReference type="EMBL" id="AANDQG010000007">
    <property type="protein sequence ID" value="EDN9630587.1"/>
    <property type="molecule type" value="Genomic_DNA"/>
</dbReference>
<accession>A0A5L9GYR2</accession>
<evidence type="ECO:0000313" key="33">
    <source>
        <dbReference type="Proteomes" id="UP000843503"/>
    </source>
</evidence>
<reference evidence="26 27" key="2">
    <citation type="submission" date="2018-06" db="EMBL/GenBank/DDBJ databases">
        <authorList>
            <consortium name="GenomeTrakr: Next Generation Sequencing Network for Food Pathogen Tracability"/>
        </authorList>
    </citation>
    <scope>NUCLEOTIDE SEQUENCE [LARGE SCALE GENOMIC DNA]</scope>
    <source>
        <strain evidence="9 32">10B02965A-1</strain>
        <strain evidence="3 26">FDA00006494</strain>
        <strain evidence="1 22">FDA00013332</strain>
        <strain evidence="17 27">FLAG-51482A</strain>
    </source>
</reference>
<evidence type="ECO:0000313" key="2">
    <source>
        <dbReference type="EMBL" id="EAC9040880.1"/>
    </source>
</evidence>
<evidence type="ECO:0000313" key="12">
    <source>
        <dbReference type="EMBL" id="EAH2283604.1"/>
    </source>
</evidence>
<reference evidence="29 30" key="4">
    <citation type="submission" date="2019-04" db="EMBL/GenBank/DDBJ databases">
        <authorList>
            <person name="Ashton P.M."/>
            <person name="Dallman T."/>
            <person name="Nair S."/>
            <person name="De Pinna E."/>
            <person name="Peters T."/>
            <person name="Grant K."/>
        </authorList>
    </citation>
    <scope>NUCLEOTIDE SEQUENCE [LARGE SCALE GENOMIC DNA]</scope>
    <source>
        <strain evidence="11 30">282333</strain>
        <strain evidence="14 29">282352</strain>
        <strain evidence="10 31">289003</strain>
        <strain evidence="18 28">833351</strain>
        <strain evidence="5">RL15000286</strain>
    </source>
</reference>
<dbReference type="Proteomes" id="UP000546397">
    <property type="component" value="Unassembled WGS sequence"/>
</dbReference>
<gene>
    <name evidence="7" type="ORF">A8L61_10485</name>
    <name evidence="8" type="ORF">A8L61_16700</name>
    <name evidence="3" type="ORF">ART25_13985</name>
    <name evidence="4" type="ORF">ART25_15850</name>
    <name evidence="9" type="ORF">B5K54_02825</name>
    <name evidence="17" type="ORF">BCZ19_11905</name>
    <name evidence="11" type="ORF">D4920_11955</name>
    <name evidence="12" type="ORF">D4920_16175</name>
    <name evidence="10" type="ORF">D4B11_05565</name>
    <name evidence="13" type="ORF">D5N24_11310</name>
    <name evidence="14" type="ORF">D5N24_16420</name>
    <name evidence="15" type="ORF">D7104_12675</name>
    <name evidence="16" type="ORF">D7104_15810</name>
    <name evidence="1" type="ORF">DU018_05155</name>
    <name evidence="5" type="ORF">E1W56_11795</name>
    <name evidence="6" type="ORF">E1W56_16030</name>
    <name evidence="18" type="ORF">GI230_13345</name>
    <name evidence="19" type="ORF">GI230_15590</name>
    <name evidence="20" type="ORF">HQN34_002734</name>
    <name evidence="21" type="ORF">HQN34_003106</name>
    <name evidence="2" type="ORF">KV70_11725</name>
</gene>
<comment type="caution">
    <text evidence="14">The sequence shown here is derived from an EMBL/GenBank/DDBJ whole genome shotgun (WGS) entry which is preliminary data.</text>
</comment>
<dbReference type="Proteomes" id="UP000393182">
    <property type="component" value="Unassembled WGS sequence"/>
</dbReference>
<evidence type="ECO:0000313" key="4">
    <source>
        <dbReference type="EMBL" id="EAE1340381.1"/>
    </source>
</evidence>
<reference evidence="24 25" key="3">
    <citation type="submission" date="2018-06" db="EMBL/GenBank/DDBJ databases">
        <authorList>
            <consortium name="PulseNet: The National Subtyping Network for Foodborne Disease Surveillance"/>
            <person name="Tarr C.L."/>
            <person name="Trees E."/>
            <person name="Katz L.S."/>
            <person name="Carleton-Romer H.A."/>
            <person name="Stroika S."/>
            <person name="Kucerova Z."/>
            <person name="Roache K.F."/>
            <person name="Sabol A.L."/>
            <person name="Besser J."/>
            <person name="Gerner-Smidt P."/>
        </authorList>
    </citation>
    <scope>NUCLEOTIDE SEQUENCE [LARGE SCALE GENOMIC DNA]</scope>
    <source>
        <strain evidence="2 24">PNUSAL000910</strain>
        <strain evidence="7 25">PNUSAL002180</strain>
        <strain evidence="15 23">PNUSAL004402</strain>
    </source>
</reference>
<evidence type="ECO:0000313" key="25">
    <source>
        <dbReference type="Proteomes" id="UP000358545"/>
    </source>
</evidence>
<evidence type="ECO:0000313" key="18">
    <source>
        <dbReference type="EMBL" id="EDN9630587.1"/>
    </source>
</evidence>
<dbReference type="SUPFAM" id="SSF88659">
    <property type="entry name" value="Sigma3 and sigma4 domains of RNA polymerase sigma factors"/>
    <property type="match status" value="1"/>
</dbReference>
<dbReference type="Proteomes" id="UP000533021">
    <property type="component" value="Unassembled WGS sequence"/>
</dbReference>
<dbReference type="Proteomes" id="UP000530452">
    <property type="component" value="Unassembled WGS sequence"/>
</dbReference>
<protein>
    <submittedName>
        <fullName evidence="14">Uncharacterized protein</fullName>
    </submittedName>
</protein>
<dbReference type="EMBL" id="AAASLB010000036">
    <property type="protein sequence ID" value="EAE4943546.1"/>
    <property type="molecule type" value="Genomic_DNA"/>
</dbReference>
<dbReference type="EMBL" id="AABEMN010000006">
    <property type="protein sequence ID" value="EAG9519230.1"/>
    <property type="molecule type" value="Genomic_DNA"/>
</dbReference>
<dbReference type="EMBL" id="DABJAN010000014">
    <property type="protein sequence ID" value="HAJ9594859.1"/>
    <property type="molecule type" value="Genomic_DNA"/>
</dbReference>
<dbReference type="Proteomes" id="UP000458487">
    <property type="component" value="Unassembled WGS sequence"/>
</dbReference>
<dbReference type="EMBL" id="AAASLB010000007">
    <property type="protein sequence ID" value="EAE4942719.1"/>
    <property type="molecule type" value="Genomic_DNA"/>
</dbReference>
<evidence type="ECO:0000313" key="29">
    <source>
        <dbReference type="Proteomes" id="UP000530452"/>
    </source>
</evidence>
<dbReference type="EMBL" id="AACJYH010000010">
    <property type="protein sequence ID" value="EAK8898550.1"/>
    <property type="molecule type" value="Genomic_DNA"/>
</dbReference>
<dbReference type="Proteomes" id="UP000331186">
    <property type="component" value="Unassembled WGS sequence"/>
</dbReference>
<dbReference type="Proteomes" id="UP000843503">
    <property type="component" value="Unassembled WGS sequence"/>
</dbReference>
<dbReference type="EMBL" id="AAAQQZ010000019">
    <property type="protein sequence ID" value="EAE1340381.1"/>
    <property type="molecule type" value="Genomic_DNA"/>
</dbReference>
<dbReference type="Proteomes" id="UP000549379">
    <property type="component" value="Unassembled WGS sequence"/>
</dbReference>
<name>A0A5L9GYR2_LISMN</name>
<dbReference type="EMBL" id="AABAGT010000068">
    <property type="protein sequence ID" value="EAG0868893.1"/>
    <property type="molecule type" value="Genomic_DNA"/>
</dbReference>
<evidence type="ECO:0000313" key="31">
    <source>
        <dbReference type="Proteomes" id="UP000546397"/>
    </source>
</evidence>
<evidence type="ECO:0000313" key="32">
    <source>
        <dbReference type="Proteomes" id="UP000549379"/>
    </source>
</evidence>
<evidence type="ECO:0000313" key="14">
    <source>
        <dbReference type="EMBL" id="EAH3295968.1"/>
    </source>
</evidence>
<reference evidence="20 33" key="1">
    <citation type="journal article" date="2018" name="Genome Biol.">
        <title>SKESA: strategic k-mer extension for scrupulous assemblies.</title>
        <authorList>
            <person name="Souvorov A."/>
            <person name="Agarwala R."/>
            <person name="Lipman D.J."/>
        </authorList>
    </citation>
    <scope>NUCLEOTIDE SEQUENCE [LARGE SCALE GENOMIC DNA]</scope>
    <source>
        <strain evidence="20">2017-325981-023-01</strain>
    </source>
</reference>
<dbReference type="Proteomes" id="UP000350032">
    <property type="component" value="Unassembled WGS sequence"/>
</dbReference>
<evidence type="ECO:0000313" key="24">
    <source>
        <dbReference type="Proteomes" id="UP000354255"/>
    </source>
</evidence>
<dbReference type="RefSeq" id="WP_010821422.1">
    <property type="nucleotide sequence ID" value="NC_021826.1"/>
</dbReference>
<dbReference type="AlphaFoldDB" id="A0A5L9GYR2"/>
<evidence type="ECO:0000313" key="11">
    <source>
        <dbReference type="EMBL" id="EAH2282789.1"/>
    </source>
</evidence>
<dbReference type="EMBL" id="AAAJKI010000009">
    <property type="protein sequence ID" value="EAC6547755.1"/>
    <property type="molecule type" value="Genomic_DNA"/>
</dbReference>
<evidence type="ECO:0000313" key="10">
    <source>
        <dbReference type="EMBL" id="EAG9519230.1"/>
    </source>
</evidence>
<evidence type="ECO:0000313" key="28">
    <source>
        <dbReference type="Proteomes" id="UP000458487"/>
    </source>
</evidence>
<evidence type="ECO:0000313" key="15">
    <source>
        <dbReference type="EMBL" id="EAK8898550.1"/>
    </source>
</evidence>
<evidence type="ECO:0000313" key="17">
    <source>
        <dbReference type="EMBL" id="ECX6925377.1"/>
    </source>
</evidence>
<evidence type="ECO:0000313" key="30">
    <source>
        <dbReference type="Proteomes" id="UP000533021"/>
    </source>
</evidence>
<evidence type="ECO:0000313" key="26">
    <source>
        <dbReference type="Proteomes" id="UP000379076"/>
    </source>
</evidence>
<evidence type="ECO:0000313" key="21">
    <source>
        <dbReference type="EMBL" id="HAJ9594859.1"/>
    </source>
</evidence>
<dbReference type="EMBL" id="DABJAN010000006">
    <property type="protein sequence ID" value="HAJ9594503.1"/>
    <property type="molecule type" value="Genomic_DNA"/>
</dbReference>
<reference evidence="20" key="5">
    <citation type="submission" date="2020-05" db="EMBL/GenBank/DDBJ databases">
        <authorList>
            <consortium name="NCBI Pathogen Detection Project"/>
        </authorList>
    </citation>
    <scope>NUCLEOTIDE SEQUENCE</scope>
    <source>
        <strain evidence="20">2017-325981-023-01</strain>
    </source>
</reference>
<dbReference type="Proteomes" id="UP000358545">
    <property type="component" value="Unassembled WGS sequence"/>
</dbReference>
<dbReference type="EMBL" id="AABGHY010000008">
    <property type="protein sequence ID" value="EAH3294988.1"/>
    <property type="molecule type" value="Genomic_DNA"/>
</dbReference>
<sequence length="205" mass="24714">MSRFKKTHQNDRSTYKYVFERTDANGRIQKEVVEIRPGEDGVTELNIQELHRADDRAIYNFYKNARPERTEEEKEKIKAWKEKFREDFNNEHGYYPMDEYVDGEANDYFKRNYNLSLNEFDDECDEGDNPIQSLVYDAYQDNEEDPRIDRLREVVTQLLPYHQEIYHMLVTENMSQTEVADKLDKKKQSINRTFGIIKDKIKELF</sequence>
<evidence type="ECO:0000313" key="6">
    <source>
        <dbReference type="EMBL" id="EAE4943546.1"/>
    </source>
</evidence>
<evidence type="ECO:0000313" key="1">
    <source>
        <dbReference type="EMBL" id="EAC6547755.1"/>
    </source>
</evidence>
<dbReference type="Proteomes" id="UP000427828">
    <property type="component" value="Unassembled WGS sequence"/>
</dbReference>
<dbReference type="InterPro" id="IPR013324">
    <property type="entry name" value="RNA_pol_sigma_r3/r4-like"/>
</dbReference>
<evidence type="ECO:0000313" key="19">
    <source>
        <dbReference type="EMBL" id="EDN9631007.1"/>
    </source>
</evidence>
<organism evidence="14 29">
    <name type="scientific">Listeria monocytogenes</name>
    <dbReference type="NCBI Taxonomy" id="1639"/>
    <lineage>
        <taxon>Bacteria</taxon>
        <taxon>Bacillati</taxon>
        <taxon>Bacillota</taxon>
        <taxon>Bacilli</taxon>
        <taxon>Bacillales</taxon>
        <taxon>Listeriaceae</taxon>
        <taxon>Listeria</taxon>
    </lineage>
</organism>
<evidence type="ECO:0000313" key="9">
    <source>
        <dbReference type="EMBL" id="EAG2996224.1"/>
    </source>
</evidence>
<dbReference type="Proteomes" id="UP000354255">
    <property type="component" value="Unassembled WGS sequence"/>
</dbReference>
<proteinExistence type="predicted"/>
<evidence type="ECO:0000313" key="23">
    <source>
        <dbReference type="Proteomes" id="UP000350032"/>
    </source>
</evidence>
<dbReference type="EMBL" id="AALAQH010000007">
    <property type="protein sequence ID" value="ECX6925377.1"/>
    <property type="molecule type" value="Genomic_DNA"/>
</dbReference>
<evidence type="ECO:0000313" key="7">
    <source>
        <dbReference type="EMBL" id="EAG0867701.1"/>
    </source>
</evidence>
<evidence type="ECO:0000313" key="16">
    <source>
        <dbReference type="EMBL" id="EAK8899149.1"/>
    </source>
</evidence>
<evidence type="ECO:0000313" key="22">
    <source>
        <dbReference type="Proteomes" id="UP000331186"/>
    </source>
</evidence>
<dbReference type="EMBL" id="AABBHO010000006">
    <property type="protein sequence ID" value="EAG2996224.1"/>
    <property type="molecule type" value="Genomic_DNA"/>
</dbReference>
<dbReference type="EMBL" id="AACJYH010000031">
    <property type="protein sequence ID" value="EAK8899149.1"/>
    <property type="molecule type" value="Genomic_DNA"/>
</dbReference>